<dbReference type="PATRIC" id="fig|993516.3.peg.5454"/>
<dbReference type="AlphaFoldDB" id="L7CB20"/>
<name>L7CB20_RHOBT</name>
<organism evidence="1 2">
    <name type="scientific">Rhodopirellula baltica SWK14</name>
    <dbReference type="NCBI Taxonomy" id="993516"/>
    <lineage>
        <taxon>Bacteria</taxon>
        <taxon>Pseudomonadati</taxon>
        <taxon>Planctomycetota</taxon>
        <taxon>Planctomycetia</taxon>
        <taxon>Pirellulales</taxon>
        <taxon>Pirellulaceae</taxon>
        <taxon>Rhodopirellula</taxon>
    </lineage>
</organism>
<comment type="caution">
    <text evidence="1">The sequence shown here is derived from an EMBL/GenBank/DDBJ whole genome shotgun (WGS) entry which is preliminary data.</text>
</comment>
<proteinExistence type="predicted"/>
<accession>L7CB20</accession>
<gene>
    <name evidence="1" type="ORF">RBSWK_05108</name>
</gene>
<evidence type="ECO:0000313" key="1">
    <source>
        <dbReference type="EMBL" id="ELP30842.1"/>
    </source>
</evidence>
<dbReference type="Proteomes" id="UP000010959">
    <property type="component" value="Unassembled WGS sequence"/>
</dbReference>
<evidence type="ECO:0000313" key="2">
    <source>
        <dbReference type="Proteomes" id="UP000010959"/>
    </source>
</evidence>
<sequence>MTNAPTTTDLQSLWMQPATMQFQRGTDERKRRCNHADRAAWVDSKDGSRHGWIRTTCSRCGGFVGYRRAFSSESK</sequence>
<reference evidence="1 2" key="1">
    <citation type="journal article" date="2013" name="Mar. Genomics">
        <title>Expression of sulfatases in Rhodopirellula baltica and the diversity of sulfatases in the genus Rhodopirellula.</title>
        <authorList>
            <person name="Wegner C.E."/>
            <person name="Richter-Heitmann T."/>
            <person name="Klindworth A."/>
            <person name="Klockow C."/>
            <person name="Richter M."/>
            <person name="Achstetter T."/>
            <person name="Glockner F.O."/>
            <person name="Harder J."/>
        </authorList>
    </citation>
    <scope>NUCLEOTIDE SEQUENCE [LARGE SCALE GENOMIC DNA]</scope>
    <source>
        <strain evidence="1 2">SWK14</strain>
    </source>
</reference>
<protein>
    <submittedName>
        <fullName evidence="1">Uncharacterized protein</fullName>
    </submittedName>
</protein>
<dbReference type="EMBL" id="AMWG01000140">
    <property type="protein sequence ID" value="ELP30842.1"/>
    <property type="molecule type" value="Genomic_DNA"/>
</dbReference>